<evidence type="ECO:0000259" key="12">
    <source>
        <dbReference type="Pfam" id="PF03816"/>
    </source>
</evidence>
<comment type="subcellular location">
    <subcellularLocation>
        <location evidence="1">Cell membrane</location>
        <topology evidence="1">Single-pass type II membrane protein</topology>
    </subcellularLocation>
</comment>
<dbReference type="RefSeq" id="WP_230575302.1">
    <property type="nucleotide sequence ID" value="NZ_CAKJTI010000010.1"/>
</dbReference>
<evidence type="ECO:0000313" key="13">
    <source>
        <dbReference type="EMBL" id="CAG9613214.1"/>
    </source>
</evidence>
<dbReference type="PANTHER" id="PTHR33392:SF8">
    <property type="entry name" value="REGULATORY PROTEIN MSRR"/>
    <property type="match status" value="1"/>
</dbReference>
<dbReference type="Pfam" id="PF03816">
    <property type="entry name" value="LytR_cpsA_psr"/>
    <property type="match status" value="1"/>
</dbReference>
<organism evidence="13 14">
    <name type="scientific">Bacillus rhizoplanae</name>
    <dbReference type="NCBI Taxonomy" id="2880966"/>
    <lineage>
        <taxon>Bacteria</taxon>
        <taxon>Bacillati</taxon>
        <taxon>Bacillota</taxon>
        <taxon>Bacilli</taxon>
        <taxon>Bacillales</taxon>
        <taxon>Bacillaceae</taxon>
        <taxon>Bacillus</taxon>
    </lineage>
</organism>
<dbReference type="Gene3D" id="3.40.630.190">
    <property type="entry name" value="LCP protein"/>
    <property type="match status" value="1"/>
</dbReference>
<keyword evidence="8" id="KW-0472">Membrane</keyword>
<keyword evidence="9" id="KW-0804">Transcription</keyword>
<comment type="similarity">
    <text evidence="2">Belongs to the LytR/CpsA/Psr (LCP) family.</text>
</comment>
<dbReference type="NCBIfam" id="TIGR00350">
    <property type="entry name" value="lytR_cpsA_psr"/>
    <property type="match status" value="1"/>
</dbReference>
<dbReference type="InterPro" id="IPR004474">
    <property type="entry name" value="LytR_CpsA_psr"/>
</dbReference>
<evidence type="ECO:0000256" key="3">
    <source>
        <dbReference type="ARBA" id="ARBA00022475"/>
    </source>
</evidence>
<comment type="function">
    <text evidence="10">Involved in SarA attenuation. Affects resistance to oxacillin and teicoplanin, as well as the synthesis of virulence factors.</text>
</comment>
<evidence type="ECO:0000256" key="7">
    <source>
        <dbReference type="ARBA" id="ARBA00023015"/>
    </source>
</evidence>
<comment type="caution">
    <text evidence="13">The sequence shown here is derived from an EMBL/GenBank/DDBJ whole genome shotgun (WGS) entry which is preliminary data.</text>
</comment>
<protein>
    <recommendedName>
        <fullName evidence="11">Regulatory protein MsrR</fullName>
    </recommendedName>
</protein>
<keyword evidence="7" id="KW-0805">Transcription regulation</keyword>
<name>A0ABN7ZW91_9BACI</name>
<evidence type="ECO:0000256" key="10">
    <source>
        <dbReference type="ARBA" id="ARBA00037178"/>
    </source>
</evidence>
<dbReference type="EMBL" id="CAKJTI010000010">
    <property type="protein sequence ID" value="CAG9613214.1"/>
    <property type="molecule type" value="Genomic_DNA"/>
</dbReference>
<evidence type="ECO:0000313" key="14">
    <source>
        <dbReference type="Proteomes" id="UP000789423"/>
    </source>
</evidence>
<gene>
    <name evidence="13" type="primary">msrR</name>
    <name evidence="13" type="ORF">BACCIP111899_02409</name>
</gene>
<evidence type="ECO:0000256" key="4">
    <source>
        <dbReference type="ARBA" id="ARBA00022692"/>
    </source>
</evidence>
<evidence type="ECO:0000256" key="6">
    <source>
        <dbReference type="ARBA" id="ARBA00022989"/>
    </source>
</evidence>
<keyword evidence="14" id="KW-1185">Reference proteome</keyword>
<keyword evidence="6" id="KW-1133">Transmembrane helix</keyword>
<dbReference type="Proteomes" id="UP000789423">
    <property type="component" value="Unassembled WGS sequence"/>
</dbReference>
<dbReference type="PANTHER" id="PTHR33392">
    <property type="entry name" value="POLYISOPRENYL-TEICHOIC ACID--PEPTIDOGLYCAN TEICHOIC ACID TRANSFERASE TAGU"/>
    <property type="match status" value="1"/>
</dbReference>
<accession>A0ABN7ZW91</accession>
<evidence type="ECO:0000256" key="2">
    <source>
        <dbReference type="ARBA" id="ARBA00006068"/>
    </source>
</evidence>
<dbReference type="InterPro" id="IPR050922">
    <property type="entry name" value="LytR/CpsA/Psr_CW_biosynth"/>
</dbReference>
<evidence type="ECO:0000256" key="5">
    <source>
        <dbReference type="ARBA" id="ARBA00022968"/>
    </source>
</evidence>
<keyword evidence="5" id="KW-0735">Signal-anchor</keyword>
<feature type="domain" description="Cell envelope-related transcriptional attenuator" evidence="12">
    <location>
        <begin position="59"/>
        <end position="203"/>
    </location>
</feature>
<sequence>MKKHIYLFLLIVLFMIGCQKSSKQNNPEHFQPFQGAKNDQGVFNVLIIGNDSRGEKQARADTIMIAQYNKKEKTAKLASIMRDSYVEIPTYDKKYNKINAAYYYGGPELLRKTIQHNFGIDVSHYVTIDFAAFEKIVDTVAPEGIAVNLTQTIIDDMGLHLQPGSQRLHGKELLKYARFRHDAESDFGRVQRQQEVLQALQKTFTEKVQSVDGIFQLPTVIQDLLPYIHTSMDTQTLFSLGSSVLFHPIEKMETMRIPVANGYEPKTYEHAGAVLQLHPQKNKEAIQKFFIDSTKAVNH</sequence>
<evidence type="ECO:0000256" key="1">
    <source>
        <dbReference type="ARBA" id="ARBA00004401"/>
    </source>
</evidence>
<dbReference type="PROSITE" id="PS51257">
    <property type="entry name" value="PROKAR_LIPOPROTEIN"/>
    <property type="match status" value="1"/>
</dbReference>
<keyword evidence="3" id="KW-1003">Cell membrane</keyword>
<evidence type="ECO:0000256" key="11">
    <source>
        <dbReference type="ARBA" id="ARBA00040752"/>
    </source>
</evidence>
<evidence type="ECO:0000256" key="8">
    <source>
        <dbReference type="ARBA" id="ARBA00023136"/>
    </source>
</evidence>
<reference evidence="13 14" key="1">
    <citation type="submission" date="2021-10" db="EMBL/GenBank/DDBJ databases">
        <authorList>
            <person name="Criscuolo A."/>
        </authorList>
    </citation>
    <scope>NUCLEOTIDE SEQUENCE [LARGE SCALE GENOMIC DNA]</scope>
    <source>
        <strain evidence="14">CIP 111899</strain>
    </source>
</reference>
<proteinExistence type="inferred from homology"/>
<evidence type="ECO:0000256" key="9">
    <source>
        <dbReference type="ARBA" id="ARBA00023163"/>
    </source>
</evidence>
<keyword evidence="4" id="KW-0812">Transmembrane</keyword>